<dbReference type="EMBL" id="JAJSPL020000001">
    <property type="protein sequence ID" value="KAK7749519.1"/>
    <property type="molecule type" value="Genomic_DNA"/>
</dbReference>
<dbReference type="GO" id="GO:0043399">
    <property type="term" value="F:tRNA adenosine(64)-2'-O-ribosylphosphate transferase activity"/>
    <property type="evidence" value="ECO:0007669"/>
    <property type="project" value="InterPro"/>
</dbReference>
<evidence type="ECO:0000313" key="3">
    <source>
        <dbReference type="EMBL" id="KAK7749519.1"/>
    </source>
</evidence>
<keyword evidence="4" id="KW-1185">Reference proteome</keyword>
<proteinExistence type="predicted"/>
<keyword evidence="3" id="KW-0808">Transferase</keyword>
<dbReference type="GO" id="GO:0005737">
    <property type="term" value="C:cytoplasm"/>
    <property type="evidence" value="ECO:0007669"/>
    <property type="project" value="TreeGrafter"/>
</dbReference>
<dbReference type="InterPro" id="IPR033449">
    <property type="entry name" value="Rit1_N"/>
</dbReference>
<dbReference type="AlphaFoldDB" id="A0AAN9UU21"/>
<dbReference type="GO" id="GO:0019988">
    <property type="term" value="P:charged-tRNA amino acid modification"/>
    <property type="evidence" value="ECO:0007669"/>
    <property type="project" value="InterPro"/>
</dbReference>
<gene>
    <name evidence="3" type="primary">RIT1</name>
    <name evidence="3" type="ORF">SLS53_000094</name>
</gene>
<dbReference type="PANTHER" id="PTHR31811">
    <property type="entry name" value="TRNA A64-2'-O-RIBOSYLPHOSPHATE TRANSFERASE"/>
    <property type="match status" value="1"/>
</dbReference>
<dbReference type="Pfam" id="PF17184">
    <property type="entry name" value="Rit1_C"/>
    <property type="match status" value="1"/>
</dbReference>
<reference evidence="3 4" key="1">
    <citation type="journal article" date="2023" name="PLoS ONE">
        <title>Cytospora paraplurivora sp. nov. isolated from orchards with fruit tree decline syndrome in Ontario, Canada.</title>
        <authorList>
            <person name="Ilyukhin E."/>
            <person name="Nguyen H.D.T."/>
            <person name="Castle A.J."/>
            <person name="Ellouze W."/>
        </authorList>
    </citation>
    <scope>NUCLEOTIDE SEQUENCE [LARGE SCALE GENOMIC DNA]</scope>
    <source>
        <strain evidence="3 4">FDS-564</strain>
    </source>
</reference>
<feature type="domain" description="Rit1 N-terminal" evidence="2">
    <location>
        <begin position="32"/>
        <end position="299"/>
    </location>
</feature>
<evidence type="ECO:0000313" key="4">
    <source>
        <dbReference type="Proteomes" id="UP001320245"/>
    </source>
</evidence>
<evidence type="ECO:0000259" key="2">
    <source>
        <dbReference type="Pfam" id="PF17184"/>
    </source>
</evidence>
<accession>A0AAN9UU21</accession>
<dbReference type="Pfam" id="PF04179">
    <property type="entry name" value="Init_tRNA_PT"/>
    <property type="match status" value="1"/>
</dbReference>
<dbReference type="PANTHER" id="PTHR31811:SF0">
    <property type="entry name" value="TRNA A64-2'-O-RIBOSYLPHOSPHATE TRANSFERASE"/>
    <property type="match status" value="1"/>
</dbReference>
<evidence type="ECO:0000259" key="1">
    <source>
        <dbReference type="Pfam" id="PF04179"/>
    </source>
</evidence>
<dbReference type="PIRSF" id="PIRSF007747">
    <property type="entry name" value="Ribosyl_Ptfrase"/>
    <property type="match status" value="1"/>
</dbReference>
<dbReference type="InterPro" id="IPR033421">
    <property type="entry name" value="Rit1_DUSP-like"/>
</dbReference>
<feature type="domain" description="Rit1 DUSP-like" evidence="1">
    <location>
        <begin position="374"/>
        <end position="509"/>
    </location>
</feature>
<sequence length="513" mass="55380">MPDLSDLIFPSQEPDIINKNNNNNINKILGDLKRSNLSITNRLRSIREDAAFVEGVAAAFGGRRPLVANERCGSWYIGPGRKGASAYFKSTDGHTGQWKFSTRRLNLHLLPVIEEHDGIIIVDSTRRGKRMPDSLSKTVPIWCCVLNRALFPDLDGSYHNLHVPPNVVSDSERSQMLSRVPGFVASFLELKPDLAGLRAQISRPLRPAWVTQETELGHMRADAGGDDTIFDSFRPVICCTSSRRVTDGEMSGHSGYVQGAGDDTENWALDLTPPVFWDNIDLLLSTPEPGLPPLIGTLVAGAARRPSPPGGGGDGHDLPSTVRQLTPYLYVCPLPVPTASLPSRDEEGVEVAWCSVALSSSTTPAETWVKAADYMDAGLGKHKAASRNLRVALANICDFVSRFLGSDDRKSDGKRKRVVIADESGGKDLAIGVALALVCSCFSDEEGHILREQVAAGGKDGNEAAAGGGAAAGLSFNKTMIKVRLGRIMTAMPDANPNRATLQSVNSFLMDWR</sequence>
<name>A0AAN9UU21_9PEZI</name>
<organism evidence="3 4">
    <name type="scientific">Cytospora paraplurivora</name>
    <dbReference type="NCBI Taxonomy" id="2898453"/>
    <lineage>
        <taxon>Eukaryota</taxon>
        <taxon>Fungi</taxon>
        <taxon>Dikarya</taxon>
        <taxon>Ascomycota</taxon>
        <taxon>Pezizomycotina</taxon>
        <taxon>Sordariomycetes</taxon>
        <taxon>Sordariomycetidae</taxon>
        <taxon>Diaporthales</taxon>
        <taxon>Cytosporaceae</taxon>
        <taxon>Cytospora</taxon>
    </lineage>
</organism>
<protein>
    <submittedName>
        <fullName evidence="3">tRNA A64-2'-O-ribosylphosphate transferase</fullName>
    </submittedName>
</protein>
<dbReference type="InterPro" id="IPR007306">
    <property type="entry name" value="Rit1"/>
</dbReference>
<dbReference type="Proteomes" id="UP001320245">
    <property type="component" value="Unassembled WGS sequence"/>
</dbReference>
<comment type="caution">
    <text evidence="3">The sequence shown here is derived from an EMBL/GenBank/DDBJ whole genome shotgun (WGS) entry which is preliminary data.</text>
</comment>